<protein>
    <submittedName>
        <fullName evidence="3">Uncharacterized protein</fullName>
    </submittedName>
</protein>
<dbReference type="Pfam" id="PF12937">
    <property type="entry name" value="F-box-like"/>
    <property type="match status" value="1"/>
</dbReference>
<proteinExistence type="predicted"/>
<dbReference type="InterPro" id="IPR056594">
    <property type="entry name" value="AT5G49610-like_b-prop"/>
</dbReference>
<comment type="caution">
    <text evidence="3">The sequence shown here is derived from an EMBL/GenBank/DDBJ whole genome shotgun (WGS) entry which is preliminary data.</text>
</comment>
<evidence type="ECO:0000313" key="4">
    <source>
        <dbReference type="Proteomes" id="UP000324897"/>
    </source>
</evidence>
<evidence type="ECO:0000259" key="2">
    <source>
        <dbReference type="Pfam" id="PF23635"/>
    </source>
</evidence>
<accession>A0A5J9SME5</accession>
<sequence>LCCNLLRPPCPRCSATTTILLRLGLPTSLLRASLVCRRWYGHVFDPAFLRRFRDRHPPRVLGVYLKASDGPLKRFFPIRPLPELAAAVRRVGSFFDSFAFSSTFVEDSRGSRLLVTTIEDEKGGYKRTHLLCSPQSPAGNAVVVPQQPPVPRPFSTEPVNFDYYMCLPDGGDGRSYFWVVMEYREQQTTVRLYELQDMCWVARASLATQIPITPPRHKVLQRGFSKNPPRYGPLEKATPVSILIQLGFVSTHFVSCFAP</sequence>
<dbReference type="SUPFAM" id="SSF81383">
    <property type="entry name" value="F-box domain"/>
    <property type="match status" value="1"/>
</dbReference>
<dbReference type="PANTHER" id="PTHR33207">
    <property type="entry name" value="F-BOX DOMAIN CONTAINING PROTEIN-RELATED"/>
    <property type="match status" value="1"/>
</dbReference>
<dbReference type="Pfam" id="PF23635">
    <property type="entry name" value="Beta-prop_AT5G49610-like"/>
    <property type="match status" value="1"/>
</dbReference>
<organism evidence="3 4">
    <name type="scientific">Eragrostis curvula</name>
    <name type="common">weeping love grass</name>
    <dbReference type="NCBI Taxonomy" id="38414"/>
    <lineage>
        <taxon>Eukaryota</taxon>
        <taxon>Viridiplantae</taxon>
        <taxon>Streptophyta</taxon>
        <taxon>Embryophyta</taxon>
        <taxon>Tracheophyta</taxon>
        <taxon>Spermatophyta</taxon>
        <taxon>Magnoliopsida</taxon>
        <taxon>Liliopsida</taxon>
        <taxon>Poales</taxon>
        <taxon>Poaceae</taxon>
        <taxon>PACMAD clade</taxon>
        <taxon>Chloridoideae</taxon>
        <taxon>Eragrostideae</taxon>
        <taxon>Eragrostidinae</taxon>
        <taxon>Eragrostis</taxon>
    </lineage>
</organism>
<dbReference type="Proteomes" id="UP000324897">
    <property type="component" value="Unassembled WGS sequence"/>
</dbReference>
<dbReference type="InterPro" id="IPR001810">
    <property type="entry name" value="F-box_dom"/>
</dbReference>
<gene>
    <name evidence="3" type="ORF">EJB05_54450</name>
</gene>
<dbReference type="AlphaFoldDB" id="A0A5J9SME5"/>
<name>A0A5J9SME5_9POAL</name>
<feature type="domain" description="F-box" evidence="1">
    <location>
        <begin position="19"/>
        <end position="52"/>
    </location>
</feature>
<reference evidence="3 4" key="1">
    <citation type="journal article" date="2019" name="Sci. Rep.">
        <title>A high-quality genome of Eragrostis curvula grass provides insights into Poaceae evolution and supports new strategies to enhance forage quality.</title>
        <authorList>
            <person name="Carballo J."/>
            <person name="Santos B.A.C.M."/>
            <person name="Zappacosta D."/>
            <person name="Garbus I."/>
            <person name="Selva J.P."/>
            <person name="Gallo C.A."/>
            <person name="Diaz A."/>
            <person name="Albertini E."/>
            <person name="Caccamo M."/>
            <person name="Echenique V."/>
        </authorList>
    </citation>
    <scope>NUCLEOTIDE SEQUENCE [LARGE SCALE GENOMIC DNA]</scope>
    <source>
        <strain evidence="4">cv. Victoria</strain>
        <tissue evidence="3">Leaf</tissue>
    </source>
</reference>
<dbReference type="InterPro" id="IPR036047">
    <property type="entry name" value="F-box-like_dom_sf"/>
</dbReference>
<feature type="domain" description="F-box protein AT5G49610-like beta-propeller" evidence="2">
    <location>
        <begin position="105"/>
        <end position="215"/>
    </location>
</feature>
<evidence type="ECO:0000313" key="3">
    <source>
        <dbReference type="EMBL" id="TVU00140.1"/>
    </source>
</evidence>
<keyword evidence="4" id="KW-1185">Reference proteome</keyword>
<evidence type="ECO:0000259" key="1">
    <source>
        <dbReference type="Pfam" id="PF12937"/>
    </source>
</evidence>
<feature type="non-terminal residue" evidence="3">
    <location>
        <position position="1"/>
    </location>
</feature>
<dbReference type="EMBL" id="RWGY01000633">
    <property type="protein sequence ID" value="TVU00140.1"/>
    <property type="molecule type" value="Genomic_DNA"/>
</dbReference>